<dbReference type="Gene3D" id="1.20.1250.20">
    <property type="entry name" value="MFS general substrate transporter like domains"/>
    <property type="match status" value="1"/>
</dbReference>
<evidence type="ECO:0000313" key="8">
    <source>
        <dbReference type="EMBL" id="KAJ7002019.1"/>
    </source>
</evidence>
<reference evidence="8 9" key="1">
    <citation type="journal article" date="2023" name="Mol. Ecol. Resour.">
        <title>Chromosome-level genome assembly of a triploid poplar Populus alba 'Berolinensis'.</title>
        <authorList>
            <person name="Chen S."/>
            <person name="Yu Y."/>
            <person name="Wang X."/>
            <person name="Wang S."/>
            <person name="Zhang T."/>
            <person name="Zhou Y."/>
            <person name="He R."/>
            <person name="Meng N."/>
            <person name="Wang Y."/>
            <person name="Liu W."/>
            <person name="Liu Z."/>
            <person name="Liu J."/>
            <person name="Guo Q."/>
            <person name="Huang H."/>
            <person name="Sederoff R.R."/>
            <person name="Wang G."/>
            <person name="Qu G."/>
            <person name="Chen S."/>
        </authorList>
    </citation>
    <scope>NUCLEOTIDE SEQUENCE [LARGE SCALE GENOMIC DNA]</scope>
    <source>
        <strain evidence="8">SC-2020</strain>
    </source>
</reference>
<dbReference type="InterPro" id="IPR044772">
    <property type="entry name" value="NO3_transporter"/>
</dbReference>
<keyword evidence="4 5" id="KW-0472">Membrane</keyword>
<gene>
    <name evidence="7" type="ORF">NC653_012166</name>
    <name evidence="8" type="ORF">NC653_012172</name>
</gene>
<name>A0AAD6W8V3_9ROSI</name>
<evidence type="ECO:0000256" key="1">
    <source>
        <dbReference type="ARBA" id="ARBA00004141"/>
    </source>
</evidence>
<evidence type="ECO:0000256" key="2">
    <source>
        <dbReference type="ARBA" id="ARBA00022692"/>
    </source>
</evidence>
<evidence type="ECO:0000256" key="3">
    <source>
        <dbReference type="ARBA" id="ARBA00022989"/>
    </source>
</evidence>
<keyword evidence="6" id="KW-0732">Signal</keyword>
<accession>A0AAD6W8V3</accession>
<dbReference type="GO" id="GO:0016020">
    <property type="term" value="C:membrane"/>
    <property type="evidence" value="ECO:0007669"/>
    <property type="project" value="UniProtKB-SubCell"/>
</dbReference>
<keyword evidence="3 5" id="KW-1133">Transmembrane helix</keyword>
<organism evidence="8 9">
    <name type="scientific">Populus alba x Populus x berolinensis</name>
    <dbReference type="NCBI Taxonomy" id="444605"/>
    <lineage>
        <taxon>Eukaryota</taxon>
        <taxon>Viridiplantae</taxon>
        <taxon>Streptophyta</taxon>
        <taxon>Embryophyta</taxon>
        <taxon>Tracheophyta</taxon>
        <taxon>Spermatophyta</taxon>
        <taxon>Magnoliopsida</taxon>
        <taxon>eudicotyledons</taxon>
        <taxon>Gunneridae</taxon>
        <taxon>Pentapetalae</taxon>
        <taxon>rosids</taxon>
        <taxon>fabids</taxon>
        <taxon>Malpighiales</taxon>
        <taxon>Salicaceae</taxon>
        <taxon>Saliceae</taxon>
        <taxon>Populus</taxon>
    </lineage>
</organism>
<evidence type="ECO:0000256" key="5">
    <source>
        <dbReference type="SAM" id="Phobius"/>
    </source>
</evidence>
<dbReference type="PANTHER" id="PTHR23515">
    <property type="entry name" value="HIGH-AFFINITY NITRATE TRANSPORTER 2.3"/>
    <property type="match status" value="1"/>
</dbReference>
<keyword evidence="9" id="KW-1185">Reference proteome</keyword>
<evidence type="ECO:0000256" key="6">
    <source>
        <dbReference type="SAM" id="SignalP"/>
    </source>
</evidence>
<proteinExistence type="predicted"/>
<dbReference type="AlphaFoldDB" id="A0AAD6W8V3"/>
<dbReference type="InterPro" id="IPR036259">
    <property type="entry name" value="MFS_trans_sf"/>
</dbReference>
<evidence type="ECO:0000256" key="4">
    <source>
        <dbReference type="ARBA" id="ARBA00023136"/>
    </source>
</evidence>
<sequence>MRGRFWALLILQTLGGVFCIWLGHPNSLSIAIVTVILFSIGAQASCGAAFGIIPFVSRRSLGIIQGLTDAGGNFASKDVVKSTEESYYATDWNEEEKQKGMHQQSLKFAIVCWYSFCFFRPSVD</sequence>
<dbReference type="GO" id="GO:0015112">
    <property type="term" value="F:nitrate transmembrane transporter activity"/>
    <property type="evidence" value="ECO:0007669"/>
    <property type="project" value="InterPro"/>
</dbReference>
<keyword evidence="2 5" id="KW-0812">Transmembrane</keyword>
<comment type="subcellular location">
    <subcellularLocation>
        <location evidence="1">Membrane</location>
        <topology evidence="1">Multi-pass membrane protein</topology>
    </subcellularLocation>
</comment>
<feature type="chain" id="PRO_5042441756" evidence="6">
    <location>
        <begin position="20"/>
        <end position="124"/>
    </location>
</feature>
<feature type="transmembrane region" description="Helical" evidence="5">
    <location>
        <begin position="29"/>
        <end position="56"/>
    </location>
</feature>
<evidence type="ECO:0000313" key="9">
    <source>
        <dbReference type="Proteomes" id="UP001164929"/>
    </source>
</evidence>
<protein>
    <submittedName>
        <fullName evidence="8">Uncharacterized protein</fullName>
    </submittedName>
</protein>
<comment type="caution">
    <text evidence="8">The sequence shown here is derived from an EMBL/GenBank/DDBJ whole genome shotgun (WGS) entry which is preliminary data.</text>
</comment>
<feature type="signal peptide" evidence="6">
    <location>
        <begin position="1"/>
        <end position="19"/>
    </location>
</feature>
<dbReference type="Proteomes" id="UP001164929">
    <property type="component" value="Chromosome 4"/>
</dbReference>
<dbReference type="EMBL" id="JAQIZT010000004">
    <property type="protein sequence ID" value="KAJ7002012.1"/>
    <property type="molecule type" value="Genomic_DNA"/>
</dbReference>
<evidence type="ECO:0000313" key="7">
    <source>
        <dbReference type="EMBL" id="KAJ7002012.1"/>
    </source>
</evidence>
<dbReference type="EMBL" id="JAQIZT010000004">
    <property type="protein sequence ID" value="KAJ7002019.1"/>
    <property type="molecule type" value="Genomic_DNA"/>
</dbReference>